<dbReference type="AlphaFoldDB" id="A0A381SZJ0"/>
<organism evidence="1">
    <name type="scientific">marine metagenome</name>
    <dbReference type="NCBI Taxonomy" id="408172"/>
    <lineage>
        <taxon>unclassified sequences</taxon>
        <taxon>metagenomes</taxon>
        <taxon>ecological metagenomes</taxon>
    </lineage>
</organism>
<reference evidence="1" key="1">
    <citation type="submission" date="2018-05" db="EMBL/GenBank/DDBJ databases">
        <authorList>
            <person name="Lanie J.A."/>
            <person name="Ng W.-L."/>
            <person name="Kazmierczak K.M."/>
            <person name="Andrzejewski T.M."/>
            <person name="Davidsen T.M."/>
            <person name="Wayne K.J."/>
            <person name="Tettelin H."/>
            <person name="Glass J.I."/>
            <person name="Rusch D."/>
            <person name="Podicherti R."/>
            <person name="Tsui H.-C.T."/>
            <person name="Winkler M.E."/>
        </authorList>
    </citation>
    <scope>NUCLEOTIDE SEQUENCE</scope>
</reference>
<protein>
    <submittedName>
        <fullName evidence="1">Uncharacterized protein</fullName>
    </submittedName>
</protein>
<name>A0A381SZJ0_9ZZZZ</name>
<proteinExistence type="predicted"/>
<accession>A0A381SZJ0</accession>
<gene>
    <name evidence="1" type="ORF">METZ01_LOCUS59657</name>
</gene>
<dbReference type="EMBL" id="UINC01003493">
    <property type="protein sequence ID" value="SVA06803.1"/>
    <property type="molecule type" value="Genomic_DNA"/>
</dbReference>
<sequence>MTAPLNTELDITFNFLDLQEKNV</sequence>
<evidence type="ECO:0000313" key="1">
    <source>
        <dbReference type="EMBL" id="SVA06803.1"/>
    </source>
</evidence>